<dbReference type="PANTHER" id="PTHR48081">
    <property type="entry name" value="AB HYDROLASE SUPERFAMILY PROTEIN C4A8.06C"/>
    <property type="match status" value="1"/>
</dbReference>
<dbReference type="SUPFAM" id="SSF53474">
    <property type="entry name" value="alpha/beta-Hydrolases"/>
    <property type="match status" value="1"/>
</dbReference>
<evidence type="ECO:0000259" key="2">
    <source>
        <dbReference type="Pfam" id="PF07859"/>
    </source>
</evidence>
<keyword evidence="1 3" id="KW-0378">Hydrolase</keyword>
<evidence type="ECO:0000313" key="3">
    <source>
        <dbReference type="EMBL" id="MTS51739.1"/>
    </source>
</evidence>
<dbReference type="Proteomes" id="UP000449193">
    <property type="component" value="Unassembled WGS sequence"/>
</dbReference>
<dbReference type="Pfam" id="PF07859">
    <property type="entry name" value="Abhydrolase_3"/>
    <property type="match status" value="1"/>
</dbReference>
<evidence type="ECO:0000256" key="1">
    <source>
        <dbReference type="ARBA" id="ARBA00022801"/>
    </source>
</evidence>
<dbReference type="Gene3D" id="3.40.50.1820">
    <property type="entry name" value="alpha/beta hydrolase"/>
    <property type="match status" value="1"/>
</dbReference>
<dbReference type="InterPro" id="IPR050300">
    <property type="entry name" value="GDXG_lipolytic_enzyme"/>
</dbReference>
<comment type="caution">
    <text evidence="3">The sequence shown here is derived from an EMBL/GenBank/DDBJ whole genome shotgun (WGS) entry which is preliminary data.</text>
</comment>
<dbReference type="GO" id="GO:0016787">
    <property type="term" value="F:hydrolase activity"/>
    <property type="evidence" value="ECO:0007669"/>
    <property type="project" value="UniProtKB-KW"/>
</dbReference>
<name>A0A6I3QM72_9FIRM</name>
<dbReference type="EMBL" id="WMZR01000010">
    <property type="protein sequence ID" value="MTS51739.1"/>
    <property type="molecule type" value="Genomic_DNA"/>
</dbReference>
<dbReference type="AlphaFoldDB" id="A0A6I3QM72"/>
<dbReference type="PANTHER" id="PTHR48081:SF8">
    <property type="entry name" value="ALPHA_BETA HYDROLASE FOLD-3 DOMAIN-CONTAINING PROTEIN-RELATED"/>
    <property type="match status" value="1"/>
</dbReference>
<proteinExistence type="predicted"/>
<feature type="domain" description="Alpha/beta hydrolase fold-3" evidence="2">
    <location>
        <begin position="90"/>
        <end position="296"/>
    </location>
</feature>
<gene>
    <name evidence="3" type="ORF">GMD52_09320</name>
</gene>
<dbReference type="InterPro" id="IPR029058">
    <property type="entry name" value="AB_hydrolase_fold"/>
</dbReference>
<reference evidence="3 4" key="1">
    <citation type="journal article" date="2019" name="Nat. Med.">
        <title>A library of human gut bacterial isolates paired with longitudinal multiomics data enables mechanistic microbiome research.</title>
        <authorList>
            <person name="Poyet M."/>
            <person name="Groussin M."/>
            <person name="Gibbons S.M."/>
            <person name="Avila-Pacheco J."/>
            <person name="Jiang X."/>
            <person name="Kearney S.M."/>
            <person name="Perrotta A.R."/>
            <person name="Berdy B."/>
            <person name="Zhao S."/>
            <person name="Lieberman T.D."/>
            <person name="Swanson P.K."/>
            <person name="Smith M."/>
            <person name="Roesemann S."/>
            <person name="Alexander J.E."/>
            <person name="Rich S.A."/>
            <person name="Livny J."/>
            <person name="Vlamakis H."/>
            <person name="Clish C."/>
            <person name="Bullock K."/>
            <person name="Deik A."/>
            <person name="Scott J."/>
            <person name="Pierce K.A."/>
            <person name="Xavier R.J."/>
            <person name="Alm E.J."/>
        </authorList>
    </citation>
    <scope>NUCLEOTIDE SEQUENCE [LARGE SCALE GENOMIC DNA]</scope>
    <source>
        <strain evidence="3 4">BIOML-A7</strain>
    </source>
</reference>
<organism evidence="3 4">
    <name type="scientific">Ruthenibacterium lactatiformans</name>
    <dbReference type="NCBI Taxonomy" id="1550024"/>
    <lineage>
        <taxon>Bacteria</taxon>
        <taxon>Bacillati</taxon>
        <taxon>Bacillota</taxon>
        <taxon>Clostridia</taxon>
        <taxon>Eubacteriales</taxon>
        <taxon>Oscillospiraceae</taxon>
        <taxon>Ruthenibacterium</taxon>
    </lineage>
</organism>
<dbReference type="InterPro" id="IPR013094">
    <property type="entry name" value="AB_hydrolase_3"/>
</dbReference>
<evidence type="ECO:0000313" key="4">
    <source>
        <dbReference type="Proteomes" id="UP000449193"/>
    </source>
</evidence>
<sequence>MMIEREARMPNYSYHPQLKKPEGLHSLDFSNPKLAFAVRVLVKKLLIQTRDFTPPPGVCLRLIEVPAWDGAQIECLVLEPADESAPLPGMLYCHGGGFFLPLQPMMLQLASRYAAALQMRVFLPEYRLLPEAPAPAAFEDCLAVWRGMTAQADALGLDAGRLLLYGESAGGALAAGLAQRLCAEEGPRPAGQLLIYPVLDDRCGRYPSMERYADAAWPRHSNEYMWREYLRELPEAGAPLVPMRAAPADLARLPAAYIEPQEIDTLRDEAAAYAEALRDAGTTVEVNEVPGSYHGFDADTENPFVQAVVGRRICAMRAMLDNINEGARI</sequence>
<accession>A0A6I3QM72</accession>
<protein>
    <submittedName>
        <fullName evidence="3">Alpha/beta hydrolase fold domain-containing protein</fullName>
    </submittedName>
</protein>